<dbReference type="PANTHER" id="PTHR30405">
    <property type="entry name" value="TRANSPOSASE"/>
    <property type="match status" value="1"/>
</dbReference>
<keyword evidence="1" id="KW-0238">DNA-binding</keyword>
<dbReference type="AlphaFoldDB" id="A0A5C0XR18"/>
<dbReference type="GeneID" id="41713739"/>
<reference evidence="3 4" key="1">
    <citation type="submission" date="2017-08" db="EMBL/GenBank/DDBJ databases">
        <title>Resequencing and Reannotation of the genome of Pyrococcus furiosus type strain DSM3638.</title>
        <authorList>
            <person name="Reichelt R.M."/>
            <person name="Bunk B."/>
        </authorList>
    </citation>
    <scope>NUCLEOTIDE SEQUENCE [LARGE SCALE GENOMIC DNA]</scope>
    <source>
        <strain evidence="3 4">DSM 3638</strain>
    </source>
</reference>
<dbReference type="NCBIfam" id="TIGR01766">
    <property type="entry name" value="IS200/IS605 family accessory protein TnpB-like domain"/>
    <property type="match status" value="1"/>
</dbReference>
<dbReference type="Pfam" id="PF07282">
    <property type="entry name" value="Cas12f1-like_TNB"/>
    <property type="match status" value="1"/>
</dbReference>
<sequence length="376" mass="43913">MKLTLKMKMRPLTRSKEWMLEQSIEAFKACVNDWLSAIAQLGEKPNRGNLHRFAYRAIRDKYPQLHSNVVQDAMNLAIEIYRSWLKNGGEFPKFRSDVIYFKGVDVRIENNGLVVPLMGRRVYLPLYVPKKYKKYLQYKHGRVIIKRVDKDWYALVSVNVPEKEPIKPVGTIGVDLGYYNLLVASDEKGRVVMRVQGDILIRHKEHMERLTARRQERLMKKFGIYARTNHKDRRFVNDLNHKIAKALVLKAKQLNRAIVLEKLKGLKKQRRPKLLRKILHLWSYADLIAKIVYKAKLYGVPVIFVSPRGTSKTCSNCGYYVRTFKDDRVFRCPKCGFVADRDYNASINIAKKGLEELRKRTFLPTLKDEASSPQGW</sequence>
<dbReference type="InterPro" id="IPR051399">
    <property type="entry name" value="RNA-guided_DNA_endo/Transpos"/>
</dbReference>
<dbReference type="InterPro" id="IPR010095">
    <property type="entry name" value="Cas12f1-like_TNB"/>
</dbReference>
<dbReference type="RefSeq" id="WP_014835532.1">
    <property type="nucleotide sequence ID" value="NC_003413.1"/>
</dbReference>
<dbReference type="GeneID" id="13301261"/>
<evidence type="ECO:0000259" key="2">
    <source>
        <dbReference type="Pfam" id="PF07282"/>
    </source>
</evidence>
<evidence type="ECO:0000256" key="1">
    <source>
        <dbReference type="ARBA" id="ARBA00023125"/>
    </source>
</evidence>
<organism evidence="3 4">
    <name type="scientific">Pyrococcus furiosus (strain ATCC 43587 / DSM 3638 / JCM 8422 / Vc1)</name>
    <dbReference type="NCBI Taxonomy" id="186497"/>
    <lineage>
        <taxon>Archaea</taxon>
        <taxon>Methanobacteriati</taxon>
        <taxon>Methanobacteriota</taxon>
        <taxon>Thermococci</taxon>
        <taxon>Thermococcales</taxon>
        <taxon>Thermococcaceae</taxon>
        <taxon>Pyrococcus</taxon>
    </lineage>
</organism>
<dbReference type="GO" id="GO:0003677">
    <property type="term" value="F:DNA binding"/>
    <property type="evidence" value="ECO:0007669"/>
    <property type="project" value="UniProtKB-KW"/>
</dbReference>
<protein>
    <recommendedName>
        <fullName evidence="2">Cas12f1-like TNB domain-containing protein</fullName>
    </recommendedName>
</protein>
<evidence type="ECO:0000313" key="3">
    <source>
        <dbReference type="EMBL" id="QEK79513.1"/>
    </source>
</evidence>
<evidence type="ECO:0000313" key="4">
    <source>
        <dbReference type="Proteomes" id="UP000324354"/>
    </source>
</evidence>
<gene>
    <name evidence="3" type="ORF">PFDSM3638_09650</name>
</gene>
<dbReference type="PANTHER" id="PTHR30405:SF11">
    <property type="entry name" value="RNA-GUIDED DNA ENDONUCLEASE RV2885C-RELATED"/>
    <property type="match status" value="1"/>
</dbReference>
<dbReference type="EMBL" id="CP023154">
    <property type="protein sequence ID" value="QEK79513.1"/>
    <property type="molecule type" value="Genomic_DNA"/>
</dbReference>
<name>A0A5C0XR18_PYRFU</name>
<proteinExistence type="predicted"/>
<feature type="domain" description="Cas12f1-like TNB" evidence="2">
    <location>
        <begin position="284"/>
        <end position="349"/>
    </location>
</feature>
<accession>A0A5C0XR18</accession>
<dbReference type="NCBIfam" id="NF040570">
    <property type="entry name" value="guided_TnpB"/>
    <property type="match status" value="1"/>
</dbReference>
<dbReference type="Proteomes" id="UP000324354">
    <property type="component" value="Chromosome"/>
</dbReference>